<dbReference type="EMBL" id="UINC01026745">
    <property type="protein sequence ID" value="SVB04742.1"/>
    <property type="molecule type" value="Genomic_DNA"/>
</dbReference>
<evidence type="ECO:0000313" key="1">
    <source>
        <dbReference type="EMBL" id="SVB04742.1"/>
    </source>
</evidence>
<dbReference type="Gene3D" id="3.40.50.1240">
    <property type="entry name" value="Phosphoglycerate mutase-like"/>
    <property type="match status" value="1"/>
</dbReference>
<name>A0A382AUJ3_9ZZZZ</name>
<organism evidence="1">
    <name type="scientific">marine metagenome</name>
    <dbReference type="NCBI Taxonomy" id="408172"/>
    <lineage>
        <taxon>unclassified sequences</taxon>
        <taxon>metagenomes</taxon>
        <taxon>ecological metagenomes</taxon>
    </lineage>
</organism>
<dbReference type="Pfam" id="PF00300">
    <property type="entry name" value="His_Phos_1"/>
    <property type="match status" value="1"/>
</dbReference>
<feature type="non-terminal residue" evidence="1">
    <location>
        <position position="1"/>
    </location>
</feature>
<dbReference type="CDD" id="cd07067">
    <property type="entry name" value="HP_PGM_like"/>
    <property type="match status" value="1"/>
</dbReference>
<accession>A0A382AUJ3</accession>
<dbReference type="SUPFAM" id="SSF53254">
    <property type="entry name" value="Phosphoglycerate mutase-like"/>
    <property type="match status" value="1"/>
</dbReference>
<dbReference type="AlphaFoldDB" id="A0A382AUJ3"/>
<evidence type="ECO:0008006" key="2">
    <source>
        <dbReference type="Google" id="ProtNLM"/>
    </source>
</evidence>
<sequence>VAKTENKRRRRRKWRLVAVFGFLLLVTGAAWFFESQATTTVIFVRHADRAAGQEENPGLSVSGQQRAQELSRLLAEVDIVAGVDAIFATQYRRTQETAEPLSKRLGVPVRTAAPNDIQGLTEQILTEYKGKIVLVITHSGAIPKLIQELHGSKKLAAIEDNEYDNMYIVSIPWFGKVKTLRFRYGRPYVP</sequence>
<gene>
    <name evidence="1" type="ORF">METZ01_LOCUS157596</name>
</gene>
<proteinExistence type="predicted"/>
<dbReference type="InterPro" id="IPR013078">
    <property type="entry name" value="His_Pase_superF_clade-1"/>
</dbReference>
<protein>
    <recommendedName>
        <fullName evidence="2">Histidine phosphatase family protein</fullName>
    </recommendedName>
</protein>
<reference evidence="1" key="1">
    <citation type="submission" date="2018-05" db="EMBL/GenBank/DDBJ databases">
        <authorList>
            <person name="Lanie J.A."/>
            <person name="Ng W.-L."/>
            <person name="Kazmierczak K.M."/>
            <person name="Andrzejewski T.M."/>
            <person name="Davidsen T.M."/>
            <person name="Wayne K.J."/>
            <person name="Tettelin H."/>
            <person name="Glass J.I."/>
            <person name="Rusch D."/>
            <person name="Podicherti R."/>
            <person name="Tsui H.-C.T."/>
            <person name="Winkler M.E."/>
        </authorList>
    </citation>
    <scope>NUCLEOTIDE SEQUENCE</scope>
</reference>
<dbReference type="InterPro" id="IPR029033">
    <property type="entry name" value="His_PPase_superfam"/>
</dbReference>